<evidence type="ECO:0000256" key="1">
    <source>
        <dbReference type="SAM" id="Coils"/>
    </source>
</evidence>
<dbReference type="EMBL" id="CM012453">
    <property type="protein sequence ID" value="RVE61830.1"/>
    <property type="molecule type" value="Genomic_DNA"/>
</dbReference>
<feature type="region of interest" description="Disordered" evidence="2">
    <location>
        <begin position="1"/>
        <end position="153"/>
    </location>
</feature>
<feature type="compositionally biased region" description="Polar residues" evidence="2">
    <location>
        <begin position="107"/>
        <end position="117"/>
    </location>
</feature>
<feature type="region of interest" description="Disordered" evidence="2">
    <location>
        <begin position="211"/>
        <end position="261"/>
    </location>
</feature>
<feature type="compositionally biased region" description="Basic and acidic residues" evidence="2">
    <location>
        <begin position="43"/>
        <end position="53"/>
    </location>
</feature>
<feature type="compositionally biased region" description="Basic and acidic residues" evidence="2">
    <location>
        <begin position="211"/>
        <end position="240"/>
    </location>
</feature>
<organism evidence="3 4">
    <name type="scientific">Oryzias javanicus</name>
    <name type="common">Javanese ricefish</name>
    <name type="synonym">Aplocheilus javanicus</name>
    <dbReference type="NCBI Taxonomy" id="123683"/>
    <lineage>
        <taxon>Eukaryota</taxon>
        <taxon>Metazoa</taxon>
        <taxon>Chordata</taxon>
        <taxon>Craniata</taxon>
        <taxon>Vertebrata</taxon>
        <taxon>Euteleostomi</taxon>
        <taxon>Actinopterygii</taxon>
        <taxon>Neopterygii</taxon>
        <taxon>Teleostei</taxon>
        <taxon>Neoteleostei</taxon>
        <taxon>Acanthomorphata</taxon>
        <taxon>Ovalentaria</taxon>
        <taxon>Atherinomorphae</taxon>
        <taxon>Beloniformes</taxon>
        <taxon>Adrianichthyidae</taxon>
        <taxon>Oryziinae</taxon>
        <taxon>Oryzias</taxon>
    </lineage>
</organism>
<feature type="compositionally biased region" description="Polar residues" evidence="2">
    <location>
        <begin position="242"/>
        <end position="261"/>
    </location>
</feature>
<feature type="region of interest" description="Disordered" evidence="2">
    <location>
        <begin position="586"/>
        <end position="623"/>
    </location>
</feature>
<feature type="region of interest" description="Disordered" evidence="2">
    <location>
        <begin position="696"/>
        <end position="811"/>
    </location>
</feature>
<name>A0A437CG46_ORYJA</name>
<dbReference type="InterPro" id="IPR052655">
    <property type="entry name" value="AKNA_Centrosome-Trans_reg"/>
</dbReference>
<feature type="region of interest" description="Disordered" evidence="2">
    <location>
        <begin position="917"/>
        <end position="1013"/>
    </location>
</feature>
<protein>
    <recommendedName>
        <fullName evidence="5">AKNA domain-containing protein</fullName>
    </recommendedName>
</protein>
<feature type="compositionally biased region" description="Basic and acidic residues" evidence="2">
    <location>
        <begin position="132"/>
        <end position="144"/>
    </location>
</feature>
<evidence type="ECO:0000313" key="3">
    <source>
        <dbReference type="EMBL" id="RVE61830.1"/>
    </source>
</evidence>
<dbReference type="OrthoDB" id="9045614at2759"/>
<dbReference type="PANTHER" id="PTHR21510">
    <property type="entry name" value="AKNA DOMAIN-CONTAINING PROTEIN"/>
    <property type="match status" value="1"/>
</dbReference>
<feature type="compositionally biased region" description="Acidic residues" evidence="2">
    <location>
        <begin position="1"/>
        <end position="18"/>
    </location>
</feature>
<feature type="compositionally biased region" description="Basic and acidic residues" evidence="2">
    <location>
        <begin position="666"/>
        <end position="681"/>
    </location>
</feature>
<sequence length="1184" mass="132116">MEGDSEESDEDVQEEESAPSEHSIHLSGSGELSALDDSPSESSRSKSHCEIVTEGKTGSSKLQMSPQRPNTLHNELPKKPECEESGENTSDEDQEDLPYDGDDGSPYFNQTTSSEGNSDGGHTIHGSPDPPSIHKDATADEEKSSPAAKTTEVAKPCSGLTNINHLLLQHFSQEELLRSGRLIEAETLPEVSLLESVVDTVLSFSTHNDAADLRTESSEERSDSKSSNESSERKMTKEIDDQTSNASNREAPTTESSNQSIQNVNADQLELDDNKEEKQSQRVPLMRTRSLGEIKYGQGKVHYRLPDFSKVAPKVKIPKAPSGAVKSVPPGSNSVHRAQSSPDILDVISRVLEDFVQPSETPYVFRHNDRHTPPDQLHQLQNDYDKLLTKYTTEEKQKDTLKQETKMELSLEHEQDLIYPGSNDKDQKEDNSLFHCLTPHLPLTESLCEQTREKTDHETMKMVDSFLPEDVQSDGERLTAELRDIISQFMQKTDEFKFNVTNMTVSTDEQQMILRSMMEAQDHLERKYISKKEEHRALEMQNYMGLSRNTGTFDPDRQLEGDIFRIGMNLEDIKEMIDKNVCEQMSLPHPSSTPTMKTNQFSSPSSPPPLHQEAGEGCETDSQVEEEEEELKEMKNFSEVHSNEEWIQSSEVTDDDIGLSSYSSRDTVEEPDIQRDSKENRASVFQEVIDDSDILACLSGRTSEPGGRRSAANSSDLSPAGDQGDSLAVEVSFSSDAPADSDSHSLSEPSPPISCVSQMQRIISPETDSGFGSSYLTQSASGELNLLTGSEVTSGSDSEGSNPPTTIHYRRNGQWASPHACVQTQHCGVEELWMESKEPPLRLQGRELLIRHRSDPTPRTVMDPGDRGSPVPSCSCNSEAILALQSEVSQLKKDLEEGLVQLPHLAKKMDYLTSKYGRERQERRSKIKPHQAAASSRNSRRALSELSSSQLRTEDWISSDMDPSESTGSVRTSSSDVLHHSPEGSRRAERQVRSMSEFQDKLHLTKHSRKGRMENLTLQGEDSLFQDFDQQRHKAATRSLDFKERPSLHSASALKKPLLQVHYGSTSSLPASYKVREPKLQSVAVHRKRSTQSDTALLPTNVFFQRTSSPVLVTSRGSSKTSRCRGKKEVDMNKTLDQAIEVARSMKRTADRMARRLSADLVKAQQHRKLHNVQPQGGRTHLGF</sequence>
<keyword evidence="4" id="KW-1185">Reference proteome</keyword>
<reference evidence="3 4" key="1">
    <citation type="submission" date="2018-11" db="EMBL/GenBank/DDBJ databases">
        <authorList>
            <person name="Lopez-Roques C."/>
            <person name="Donnadieu C."/>
            <person name="Bouchez O."/>
            <person name="Klopp C."/>
            <person name="Cabau C."/>
            <person name="Zahm M."/>
        </authorList>
    </citation>
    <scope>NUCLEOTIDE SEQUENCE [LARGE SCALE GENOMIC DNA]</scope>
    <source>
        <strain evidence="3">RS831</strain>
        <tissue evidence="3">Whole body</tissue>
    </source>
</reference>
<feature type="region of interest" description="Disordered" evidence="2">
    <location>
        <begin position="636"/>
        <end position="682"/>
    </location>
</feature>
<feature type="compositionally biased region" description="Basic and acidic residues" evidence="2">
    <location>
        <begin position="977"/>
        <end position="1003"/>
    </location>
</feature>
<feature type="compositionally biased region" description="Polar residues" evidence="2">
    <location>
        <begin position="330"/>
        <end position="340"/>
    </location>
</feature>
<reference evidence="3 4" key="2">
    <citation type="submission" date="2019-01" db="EMBL/GenBank/DDBJ databases">
        <title>A chromosome length genome reference of the Java medaka (oryzias javanicus).</title>
        <authorList>
            <person name="Herpin A."/>
            <person name="Takehana Y."/>
            <person name="Naruse K."/>
            <person name="Ansai S."/>
            <person name="Kawaguchi M."/>
        </authorList>
    </citation>
    <scope>NUCLEOTIDE SEQUENCE [LARGE SCALE GENOMIC DNA]</scope>
    <source>
        <strain evidence="3">RS831</strain>
        <tissue evidence="3">Whole body</tissue>
    </source>
</reference>
<feature type="compositionally biased region" description="Low complexity" evidence="2">
    <location>
        <begin position="732"/>
        <end position="747"/>
    </location>
</feature>
<feature type="region of interest" description="Disordered" evidence="2">
    <location>
        <begin position="321"/>
        <end position="340"/>
    </location>
</feature>
<proteinExistence type="predicted"/>
<dbReference type="PANTHER" id="PTHR21510:SF16">
    <property type="entry name" value="PROTEIN AKNAD1"/>
    <property type="match status" value="1"/>
</dbReference>
<feature type="coiled-coil region" evidence="1">
    <location>
        <begin position="377"/>
        <end position="404"/>
    </location>
</feature>
<dbReference type="AlphaFoldDB" id="A0A437CG46"/>
<feature type="compositionally biased region" description="Acidic residues" evidence="2">
    <location>
        <begin position="83"/>
        <end position="103"/>
    </location>
</feature>
<feature type="compositionally biased region" description="Low complexity" evidence="2">
    <location>
        <begin position="964"/>
        <end position="975"/>
    </location>
</feature>
<feature type="compositionally biased region" description="Polar residues" evidence="2">
    <location>
        <begin position="56"/>
        <end position="73"/>
    </location>
</feature>
<feature type="compositionally biased region" description="Low complexity" evidence="2">
    <location>
        <begin position="31"/>
        <end position="42"/>
    </location>
</feature>
<evidence type="ECO:0000313" key="4">
    <source>
        <dbReference type="Proteomes" id="UP000283210"/>
    </source>
</evidence>
<dbReference type="Proteomes" id="UP000283210">
    <property type="component" value="Chromosome 17"/>
</dbReference>
<evidence type="ECO:0000256" key="2">
    <source>
        <dbReference type="SAM" id="MobiDB-lite"/>
    </source>
</evidence>
<accession>A0A437CG46</accession>
<gene>
    <name evidence="3" type="ORF">OJAV_G00174230</name>
</gene>
<feature type="compositionally biased region" description="Polar residues" evidence="2">
    <location>
        <begin position="589"/>
        <end position="604"/>
    </location>
</feature>
<feature type="compositionally biased region" description="Polar residues" evidence="2">
    <location>
        <begin position="755"/>
        <end position="805"/>
    </location>
</feature>
<keyword evidence="1" id="KW-0175">Coiled coil</keyword>
<evidence type="ECO:0008006" key="5">
    <source>
        <dbReference type="Google" id="ProtNLM"/>
    </source>
</evidence>